<dbReference type="EMBL" id="CP017174">
    <property type="protein sequence ID" value="QDE67154.1"/>
    <property type="molecule type" value="Genomic_DNA"/>
</dbReference>
<dbReference type="Proteomes" id="UP000320179">
    <property type="component" value="Chromosome"/>
</dbReference>
<dbReference type="InterPro" id="IPR008969">
    <property type="entry name" value="CarboxyPept-like_regulatory"/>
</dbReference>
<organism evidence="1 2">
    <name type="scientific">Myxococcus xanthus</name>
    <dbReference type="NCBI Taxonomy" id="34"/>
    <lineage>
        <taxon>Bacteria</taxon>
        <taxon>Pseudomonadati</taxon>
        <taxon>Myxococcota</taxon>
        <taxon>Myxococcia</taxon>
        <taxon>Myxococcales</taxon>
        <taxon>Cystobacterineae</taxon>
        <taxon>Myxococcaceae</taxon>
        <taxon>Myxococcus</taxon>
    </lineage>
</organism>
<dbReference type="Gene3D" id="2.60.40.1120">
    <property type="entry name" value="Carboxypeptidase-like, regulatory domain"/>
    <property type="match status" value="3"/>
</dbReference>
<dbReference type="SUPFAM" id="SSF49464">
    <property type="entry name" value="Carboxypeptidase regulatory domain-like"/>
    <property type="match status" value="1"/>
</dbReference>
<evidence type="ECO:0000313" key="1">
    <source>
        <dbReference type="EMBL" id="QDE67154.1"/>
    </source>
</evidence>
<name>A0AAE6FY72_MYXXA</name>
<proteinExistence type="predicted"/>
<dbReference type="Pfam" id="PF13620">
    <property type="entry name" value="CarboxypepD_reg"/>
    <property type="match status" value="3"/>
</dbReference>
<evidence type="ECO:0008006" key="3">
    <source>
        <dbReference type="Google" id="ProtNLM"/>
    </source>
</evidence>
<reference evidence="1 2" key="1">
    <citation type="journal article" date="2019" name="Science">
        <title>Social genes are selection hotspots in kin groups of a soil microbe.</title>
        <authorList>
            <person name="Wielgoss S."/>
            <person name="Wolfensberger R."/>
            <person name="Sun L."/>
            <person name="Fiegna F."/>
            <person name="Velicer G.J."/>
        </authorList>
    </citation>
    <scope>NUCLEOTIDE SEQUENCE [LARGE SCALE GENOMIC DNA]</scope>
    <source>
        <strain evidence="1 2">MC3.5.9c15</strain>
    </source>
</reference>
<protein>
    <recommendedName>
        <fullName evidence="3">Carboxypeptidase regulatory-like domain-containing protein</fullName>
    </recommendedName>
</protein>
<dbReference type="RefSeq" id="WP_140797718.1">
    <property type="nucleotide sequence ID" value="NZ_CP017173.1"/>
</dbReference>
<dbReference type="AlphaFoldDB" id="A0AAE6FY72"/>
<sequence length="549" mass="57763">MEATDPHPESVEPERARPTGLGAFPAFSILRCVLPPPLLPRCSVARLALVLLVLLATPSAHADAVAEHASLRLRYGLSLRDGRQADVGPGLTYEGFTPNDMAAVGTAWLGTSWLGAWAGLQREAFDLREGALRITGGSLWRASVGSRARAFLGPVRAELGAGYGFSQLPHFSDSAEPVLLRGVRHAVVVGGLVRFPLMLGLQLEARGELPVSLSVRDATGARAEATGFSAGGALLVPLRRAERWTGTLVLDFQHVQDTVTLEDGTQSRQRLRRMGAALELAWHDGVRTTRQVPVPVVVVPGSVRFHVLDARTGAPLPGARVMVEGEAHVADAQGLVEVASLSPGPVSAQVTAEGYASAEAAVTVEEGVRAELEVRAAPLPPPTGALRVTVVDARTGAPLPDVRVSVGTAQVRTDLTGQVVVRDLASGPVAVAVASSGFRSVDEAAVVIAGQESTLSVPLASEKKGTRATLVGQVRSVRGGKPLAATLLMTKARVRARTDAKGAFNVQVRGGTYRITISARGHLSQTKVITLREGERTILNVDLFPRGKR</sequence>
<accession>A0AAE6FY72</accession>
<dbReference type="GO" id="GO:0030246">
    <property type="term" value="F:carbohydrate binding"/>
    <property type="evidence" value="ECO:0007669"/>
    <property type="project" value="InterPro"/>
</dbReference>
<dbReference type="InterPro" id="IPR013784">
    <property type="entry name" value="Carb-bd-like_fold"/>
</dbReference>
<evidence type="ECO:0000313" key="2">
    <source>
        <dbReference type="Proteomes" id="UP000320179"/>
    </source>
</evidence>
<dbReference type="SUPFAM" id="SSF49452">
    <property type="entry name" value="Starch-binding domain-like"/>
    <property type="match status" value="2"/>
</dbReference>
<gene>
    <name evidence="1" type="ORF">BHS09_09165</name>
</gene>